<gene>
    <name evidence="3" type="ORF">FA047_19210</name>
</gene>
<protein>
    <submittedName>
        <fullName evidence="3">NAD-dependent epimerase</fullName>
    </submittedName>
</protein>
<keyword evidence="1" id="KW-0520">NAD</keyword>
<dbReference type="Proteomes" id="UP000307244">
    <property type="component" value="Unassembled WGS sequence"/>
</dbReference>
<reference evidence="3 4" key="1">
    <citation type="submission" date="2019-04" db="EMBL/GenBank/DDBJ databases">
        <title>Pedobacter sp. RP-3-15 sp. nov., isolated from Arctic soil.</title>
        <authorList>
            <person name="Dahal R.H."/>
            <person name="Kim D.-U."/>
        </authorList>
    </citation>
    <scope>NUCLEOTIDE SEQUENCE [LARGE SCALE GENOMIC DNA]</scope>
    <source>
        <strain evidence="3 4">RP-3-15</strain>
    </source>
</reference>
<organism evidence="3 4">
    <name type="scientific">Pedobacter frigoris</name>
    <dbReference type="NCBI Taxonomy" id="2571272"/>
    <lineage>
        <taxon>Bacteria</taxon>
        <taxon>Pseudomonadati</taxon>
        <taxon>Bacteroidota</taxon>
        <taxon>Sphingobacteriia</taxon>
        <taxon>Sphingobacteriales</taxon>
        <taxon>Sphingobacteriaceae</taxon>
        <taxon>Pedobacter</taxon>
    </lineage>
</organism>
<comment type="caution">
    <text evidence="3">The sequence shown here is derived from an EMBL/GenBank/DDBJ whole genome shotgun (WGS) entry which is preliminary data.</text>
</comment>
<dbReference type="PRINTS" id="PR01713">
    <property type="entry name" value="NUCEPIMERASE"/>
</dbReference>
<dbReference type="InterPro" id="IPR036291">
    <property type="entry name" value="NAD(P)-bd_dom_sf"/>
</dbReference>
<evidence type="ECO:0000259" key="2">
    <source>
        <dbReference type="Pfam" id="PF01370"/>
    </source>
</evidence>
<dbReference type="SUPFAM" id="SSF51735">
    <property type="entry name" value="NAD(P)-binding Rossmann-fold domains"/>
    <property type="match status" value="1"/>
</dbReference>
<feature type="domain" description="NAD-dependent epimerase/dehydratase" evidence="2">
    <location>
        <begin position="3"/>
        <end position="255"/>
    </location>
</feature>
<name>A0A4U1CAZ7_9SPHI</name>
<dbReference type="AlphaFoldDB" id="A0A4U1CAZ7"/>
<sequence length="364" mass="41332">MKVLVTGTAGFIGFHLAKYLLERGDEVIGIDCINDYYDINLKYRRLAETGIPEDSIHYGEMVQSTRYAKYKFIKLDITDHGKLKKVFKDCHFDAVCNLAAQAGVRYSLTNPKAYLDSNIIGFLNILECCRVHNIKHLVYASSSSVYGLNEHMPFSTDHHVDHPVSLYAASKKSNELMAHAYSHLFGLPTTGLRFFTVYGPWGRPDMALFIFTKGILENKPIDVFNEGKMKRDFTYIDDIVDGIVRVIDAPAKRDAKWNALKPKPATSNAPYRIFNIGRGQSVGLMDFITEIEKNTDSVAQKNYLPLQSGDVTETWADISDMRQLMNYDPKVSVEEGVRNFVSWYKNFYTDSGILNKMKELVLIS</sequence>
<dbReference type="OrthoDB" id="9801785at2"/>
<dbReference type="CDD" id="cd05253">
    <property type="entry name" value="UDP_GE_SDE_e"/>
    <property type="match status" value="1"/>
</dbReference>
<dbReference type="InterPro" id="IPR001509">
    <property type="entry name" value="Epimerase_deHydtase"/>
</dbReference>
<dbReference type="RefSeq" id="WP_136837716.1">
    <property type="nucleotide sequence ID" value="NZ_SWBQ01000007.1"/>
</dbReference>
<evidence type="ECO:0000313" key="4">
    <source>
        <dbReference type="Proteomes" id="UP000307244"/>
    </source>
</evidence>
<evidence type="ECO:0000313" key="3">
    <source>
        <dbReference type="EMBL" id="TKC03693.1"/>
    </source>
</evidence>
<evidence type="ECO:0000256" key="1">
    <source>
        <dbReference type="ARBA" id="ARBA00023027"/>
    </source>
</evidence>
<dbReference type="Gene3D" id="3.40.50.720">
    <property type="entry name" value="NAD(P)-binding Rossmann-like Domain"/>
    <property type="match status" value="1"/>
</dbReference>
<dbReference type="Pfam" id="PF01370">
    <property type="entry name" value="Epimerase"/>
    <property type="match status" value="1"/>
</dbReference>
<dbReference type="EMBL" id="SWBQ01000007">
    <property type="protein sequence ID" value="TKC03693.1"/>
    <property type="molecule type" value="Genomic_DNA"/>
</dbReference>
<proteinExistence type="predicted"/>
<keyword evidence="4" id="KW-1185">Reference proteome</keyword>
<accession>A0A4U1CAZ7</accession>
<dbReference type="PANTHER" id="PTHR43574">
    <property type="entry name" value="EPIMERASE-RELATED"/>
    <property type="match status" value="1"/>
</dbReference>